<feature type="domain" description="Histidine kinase" evidence="8">
    <location>
        <begin position="684"/>
        <end position="971"/>
    </location>
</feature>
<dbReference type="GO" id="GO:0009927">
    <property type="term" value="F:histidine phosphotransfer kinase activity"/>
    <property type="evidence" value="ECO:0007669"/>
    <property type="project" value="TreeGrafter"/>
</dbReference>
<keyword evidence="4" id="KW-0808">Transferase</keyword>
<dbReference type="PROSITE" id="PS50109">
    <property type="entry name" value="HIS_KIN"/>
    <property type="match status" value="1"/>
</dbReference>
<dbReference type="InterPro" id="IPR004358">
    <property type="entry name" value="Sig_transdc_His_kin-like_C"/>
</dbReference>
<dbReference type="Proteomes" id="UP000469558">
    <property type="component" value="Unassembled WGS sequence"/>
</dbReference>
<dbReference type="EC" id="2.7.13.3" evidence="2"/>
<dbReference type="GO" id="GO:0000155">
    <property type="term" value="F:phosphorelay sensor kinase activity"/>
    <property type="evidence" value="ECO:0007669"/>
    <property type="project" value="InterPro"/>
</dbReference>
<dbReference type="SMART" id="SM00387">
    <property type="entry name" value="HATPase_c"/>
    <property type="match status" value="1"/>
</dbReference>
<dbReference type="InterPro" id="IPR011006">
    <property type="entry name" value="CheY-like_superfamily"/>
</dbReference>
<evidence type="ECO:0000256" key="1">
    <source>
        <dbReference type="ARBA" id="ARBA00000085"/>
    </source>
</evidence>
<evidence type="ECO:0000256" key="4">
    <source>
        <dbReference type="ARBA" id="ARBA00022679"/>
    </source>
</evidence>
<feature type="region of interest" description="Disordered" evidence="7">
    <location>
        <begin position="564"/>
        <end position="604"/>
    </location>
</feature>
<dbReference type="FunFam" id="1.10.287.130:FF:000023">
    <property type="entry name" value="Sensor histidine kinase/response regulator, putative"/>
    <property type="match status" value="1"/>
</dbReference>
<evidence type="ECO:0000256" key="3">
    <source>
        <dbReference type="ARBA" id="ARBA00022553"/>
    </source>
</evidence>
<feature type="compositionally biased region" description="Basic and acidic residues" evidence="7">
    <location>
        <begin position="575"/>
        <end position="604"/>
    </location>
</feature>
<feature type="compositionally biased region" description="Low complexity" evidence="7">
    <location>
        <begin position="50"/>
        <end position="59"/>
    </location>
</feature>
<dbReference type="InterPro" id="IPR003594">
    <property type="entry name" value="HATPase_dom"/>
</dbReference>
<dbReference type="SMART" id="SM00448">
    <property type="entry name" value="REC"/>
    <property type="match status" value="1"/>
</dbReference>
<dbReference type="CDD" id="cd17546">
    <property type="entry name" value="REC_hyHK_CKI1_RcsC-like"/>
    <property type="match status" value="1"/>
</dbReference>
<dbReference type="Gene3D" id="3.30.565.10">
    <property type="entry name" value="Histidine kinase-like ATPase, C-terminal domain"/>
    <property type="match status" value="1"/>
</dbReference>
<accession>A0A8T9C680</accession>
<dbReference type="Gene3D" id="3.30.450.40">
    <property type="match status" value="1"/>
</dbReference>
<feature type="region of interest" description="Disordered" evidence="7">
    <location>
        <begin position="350"/>
        <end position="403"/>
    </location>
</feature>
<feature type="region of interest" description="Disordered" evidence="7">
    <location>
        <begin position="974"/>
        <end position="998"/>
    </location>
</feature>
<dbReference type="Pfam" id="PF02518">
    <property type="entry name" value="HATPase_c"/>
    <property type="match status" value="1"/>
</dbReference>
<dbReference type="Pfam" id="PF00512">
    <property type="entry name" value="HisKA"/>
    <property type="match status" value="1"/>
</dbReference>
<feature type="compositionally biased region" description="Polar residues" evidence="7">
    <location>
        <begin position="363"/>
        <end position="396"/>
    </location>
</feature>
<evidence type="ECO:0000259" key="9">
    <source>
        <dbReference type="PROSITE" id="PS50110"/>
    </source>
</evidence>
<reference evidence="10 11" key="1">
    <citation type="submission" date="2018-05" db="EMBL/GenBank/DDBJ databases">
        <title>Genome sequencing and assembly of the regulated plant pathogen Lachnellula willkommii and related sister species for the development of diagnostic species identification markers.</title>
        <authorList>
            <person name="Giroux E."/>
            <person name="Bilodeau G."/>
        </authorList>
    </citation>
    <scope>NUCLEOTIDE SEQUENCE [LARGE SCALE GENOMIC DNA]</scope>
    <source>
        <strain evidence="10 11">CBS 268.59</strain>
    </source>
</reference>
<dbReference type="PANTHER" id="PTHR43047">
    <property type="entry name" value="TWO-COMPONENT HISTIDINE PROTEIN KINASE"/>
    <property type="match status" value="1"/>
</dbReference>
<dbReference type="FunFam" id="3.30.450.40:FF:000083">
    <property type="entry name" value="Sensor histidine kinase/response regulator, putative (AFU_orthologue AFUA_4G00660)"/>
    <property type="match status" value="1"/>
</dbReference>
<feature type="region of interest" description="Disordered" evidence="7">
    <location>
        <begin position="1197"/>
        <end position="1228"/>
    </location>
</feature>
<sequence>MAPLAATVLSHVEGVSDSARQREVYKYYTPPAPSVSVENDVCFPPTVEASSKPSATSSSHGPPQNILADSDVPTSSRDILVESDVTSSKISSPDTALTSFCQLLTWRTGAQRAMIGLIDADTQYFVAESTPTVDLVDADIHGPGDSLWMGCSAVSKAGKLCERTIDLPPSKTGEYPSFVVNDLSKDERFNQLPFITSSPNLRFYAGVPLITKRGIAIGSLFIVDDRVWDGLPKEKIKIMGDLAKTVMNNLEMSREAEQHRRGMKMSRGLASFVEGKSELIEPDVDIEEGEGMRIAGQFQPDLSLTRTHSRASHSHSIPGSGANSIIERKEREYSTSMMKTEKILRDVQAKTDAAGTRPDLNEYQETSYTSLDTRSSITVSSPPTNEKSSSGGNAQGDQEESSQKLLCSRAANLIREAFEVDGGCVFFDAQSGPTGDPRRAARNHGSSADDTQDSSAENQANSGDDALFSPLYVPDRADKSTSADSSLQASKASPYPSPLGDASSPRYSTSSTKAAEPLAFSTPSASSIHGDERPGDESFRLLEEKNLQTLFRRFPRGKLWTFDSDGSMSSSSEDDNSRPITKDRPKRVKESNQRKAKDQKAKSDSRFLTRHFPGVRQLLFVPLWDAGRSRWLSGCFVWSTEATRVLSKQSELSFLTAFCNSVMAEWSRIDTELANQKKGDFIGSISHELRSPLHGILNSAELLSEAVTGIFEKGMLETISSCGKTLLDTINHVLDYSKINSFERTWRKAKGRHNQPTYDPNASKADLPMINLYADIDVALVCEEVMESVFAGHTFQNNTASNFDMVKDLRDNSSTLGRMDGSTGSDMLPKSEVGVIFDVDHGDYRFTTQPGAFRRVVMNLLGNALKYTSHGYVRVKITCSPMDDFVDPETAEIIPQSTVTISVSDTGKGISKEFLLSKIFIPFAQENSLSSGTGLGLSIVRSIVRLLEGEITIDSDLGKGTQVRVKLPLRRGLPRNIESASTNPPKSINSPPQEADDSMAKLRPRLLGKKVSLHGFDTDSVDPAIQKMGKLLKSSVSNFLVQWYGLQIVPLGRKASIIISNDADSATVRDLLHENPLGHGRRPAVIVLCGLTQLNRRASQVDLKYNVGYVSKPVGPLKLGKAIAQCLEGIQTTPSLPDGPGAESDLSNVFEEMSVNPKRGEMLDNSRMAADSDNARKALESPTPNALIEKAAEFPFPAAAGTSPTHHRLRLPAPKERDDLPLGGESSKPGFHISDTVVLREDSLKQEVLPKPSFLLVDDNAINLTLLSTSMSRRAHSTLDTAMDGLAAVKKFEDRAEGYDIIFMDISMPLLDGFGATKEIRAIEQKRKAGSEAFTPALIIALTGLASSEDQATAVTVGVDLFLTKPVSFKEVKKILDNWEANRGKETGSGSGSGS</sequence>
<dbReference type="InterPro" id="IPR036097">
    <property type="entry name" value="HisK_dim/P_sf"/>
</dbReference>
<feature type="region of interest" description="Disordered" evidence="7">
    <location>
        <begin position="305"/>
        <end position="327"/>
    </location>
</feature>
<dbReference type="InterPro" id="IPR005467">
    <property type="entry name" value="His_kinase_dom"/>
</dbReference>
<dbReference type="OrthoDB" id="303614at2759"/>
<dbReference type="InterPro" id="IPR003661">
    <property type="entry name" value="HisK_dim/P_dom"/>
</dbReference>
<evidence type="ECO:0000313" key="11">
    <source>
        <dbReference type="Proteomes" id="UP000469558"/>
    </source>
</evidence>
<feature type="compositionally biased region" description="Polar residues" evidence="7">
    <location>
        <begin position="482"/>
        <end position="491"/>
    </location>
</feature>
<dbReference type="Gene3D" id="1.10.287.130">
    <property type="match status" value="1"/>
</dbReference>
<dbReference type="SUPFAM" id="SSF47384">
    <property type="entry name" value="Homodimeric domain of signal transducing histidine kinase"/>
    <property type="match status" value="1"/>
</dbReference>
<feature type="modified residue" description="4-aspartylphosphate" evidence="6">
    <location>
        <position position="1305"/>
    </location>
</feature>
<dbReference type="InterPro" id="IPR001789">
    <property type="entry name" value="Sig_transdc_resp-reg_receiver"/>
</dbReference>
<comment type="caution">
    <text evidence="10">The sequence shown here is derived from an EMBL/GenBank/DDBJ whole genome shotgun (WGS) entry which is preliminary data.</text>
</comment>
<keyword evidence="11" id="KW-1185">Reference proteome</keyword>
<feature type="region of interest" description="Disordered" evidence="7">
    <location>
        <begin position="431"/>
        <end position="536"/>
    </location>
</feature>
<keyword evidence="3 6" id="KW-0597">Phosphoprotein</keyword>
<dbReference type="SMART" id="SM00388">
    <property type="entry name" value="HisKA"/>
    <property type="match status" value="1"/>
</dbReference>
<dbReference type="EMBL" id="QGMK01001003">
    <property type="protein sequence ID" value="TVY75613.1"/>
    <property type="molecule type" value="Genomic_DNA"/>
</dbReference>
<evidence type="ECO:0000256" key="7">
    <source>
        <dbReference type="SAM" id="MobiDB-lite"/>
    </source>
</evidence>
<dbReference type="Pfam" id="PF00072">
    <property type="entry name" value="Response_reg"/>
    <property type="match status" value="1"/>
</dbReference>
<dbReference type="PRINTS" id="PR00344">
    <property type="entry name" value="BCTRLSENSOR"/>
</dbReference>
<dbReference type="PANTHER" id="PTHR43047:SF72">
    <property type="entry name" value="OSMOSENSING HISTIDINE PROTEIN KINASE SLN1"/>
    <property type="match status" value="1"/>
</dbReference>
<organism evidence="10 11">
    <name type="scientific">Lachnellula suecica</name>
    <dbReference type="NCBI Taxonomy" id="602035"/>
    <lineage>
        <taxon>Eukaryota</taxon>
        <taxon>Fungi</taxon>
        <taxon>Dikarya</taxon>
        <taxon>Ascomycota</taxon>
        <taxon>Pezizomycotina</taxon>
        <taxon>Leotiomycetes</taxon>
        <taxon>Helotiales</taxon>
        <taxon>Lachnaceae</taxon>
        <taxon>Lachnellula</taxon>
    </lineage>
</organism>
<keyword evidence="5 10" id="KW-0418">Kinase</keyword>
<comment type="catalytic activity">
    <reaction evidence="1">
        <text>ATP + protein L-histidine = ADP + protein N-phospho-L-histidine.</text>
        <dbReference type="EC" id="2.7.13.3"/>
    </reaction>
</comment>
<feature type="compositionally biased region" description="Polar residues" evidence="7">
    <location>
        <begin position="978"/>
        <end position="992"/>
    </location>
</feature>
<dbReference type="Gene3D" id="3.40.50.2300">
    <property type="match status" value="1"/>
</dbReference>
<evidence type="ECO:0000256" key="5">
    <source>
        <dbReference type="ARBA" id="ARBA00022777"/>
    </source>
</evidence>
<feature type="compositionally biased region" description="Polar residues" evidence="7">
    <location>
        <begin position="444"/>
        <end position="462"/>
    </location>
</feature>
<feature type="domain" description="Response regulatory" evidence="9">
    <location>
        <begin position="1253"/>
        <end position="1380"/>
    </location>
</feature>
<dbReference type="GO" id="GO:0005886">
    <property type="term" value="C:plasma membrane"/>
    <property type="evidence" value="ECO:0007669"/>
    <property type="project" value="TreeGrafter"/>
</dbReference>
<proteinExistence type="predicted"/>
<evidence type="ECO:0000256" key="6">
    <source>
        <dbReference type="PROSITE-ProRule" id="PRU00169"/>
    </source>
</evidence>
<dbReference type="PROSITE" id="PS50110">
    <property type="entry name" value="RESPONSE_REGULATORY"/>
    <property type="match status" value="1"/>
</dbReference>
<protein>
    <recommendedName>
        <fullName evidence="2">histidine kinase</fullName>
        <ecNumber evidence="2">2.7.13.3</ecNumber>
    </recommendedName>
</protein>
<feature type="region of interest" description="Disordered" evidence="7">
    <location>
        <begin position="46"/>
        <end position="73"/>
    </location>
</feature>
<dbReference type="CDD" id="cd00082">
    <property type="entry name" value="HisKA"/>
    <property type="match status" value="1"/>
</dbReference>
<dbReference type="SUPFAM" id="SSF55874">
    <property type="entry name" value="ATPase domain of HSP90 chaperone/DNA topoisomerase II/histidine kinase"/>
    <property type="match status" value="1"/>
</dbReference>
<name>A0A8T9C680_9HELO</name>
<gene>
    <name evidence="10" type="primary">luxQ_0</name>
    <name evidence="10" type="ORF">LSUE1_G007191</name>
</gene>
<dbReference type="InterPro" id="IPR029016">
    <property type="entry name" value="GAF-like_dom_sf"/>
</dbReference>
<evidence type="ECO:0000256" key="2">
    <source>
        <dbReference type="ARBA" id="ARBA00012438"/>
    </source>
</evidence>
<evidence type="ECO:0000259" key="8">
    <source>
        <dbReference type="PROSITE" id="PS50109"/>
    </source>
</evidence>
<dbReference type="SUPFAM" id="SSF52172">
    <property type="entry name" value="CheY-like"/>
    <property type="match status" value="1"/>
</dbReference>
<dbReference type="SUPFAM" id="SSF55781">
    <property type="entry name" value="GAF domain-like"/>
    <property type="match status" value="1"/>
</dbReference>
<dbReference type="InterPro" id="IPR036890">
    <property type="entry name" value="HATPase_C_sf"/>
</dbReference>
<evidence type="ECO:0000313" key="10">
    <source>
        <dbReference type="EMBL" id="TVY75613.1"/>
    </source>
</evidence>